<feature type="domain" description="Nitroreductase" evidence="3">
    <location>
        <begin position="12"/>
        <end position="186"/>
    </location>
</feature>
<dbReference type="EMBL" id="CP129013">
    <property type="protein sequence ID" value="WLR43339.1"/>
    <property type="molecule type" value="Genomic_DNA"/>
</dbReference>
<evidence type="ECO:0000313" key="4">
    <source>
        <dbReference type="EMBL" id="WLR43339.1"/>
    </source>
</evidence>
<dbReference type="Gene3D" id="3.40.109.10">
    <property type="entry name" value="NADH Oxidase"/>
    <property type="match status" value="1"/>
</dbReference>
<dbReference type="Pfam" id="PF00881">
    <property type="entry name" value="Nitroreductase"/>
    <property type="match status" value="1"/>
</dbReference>
<comment type="similarity">
    <text evidence="1">Belongs to the nitroreductase family.</text>
</comment>
<gene>
    <name evidence="4" type="ORF">LC087_03900</name>
</gene>
<dbReference type="CDD" id="cd02137">
    <property type="entry name" value="MhqN-like"/>
    <property type="match status" value="1"/>
</dbReference>
<organism evidence="4 5">
    <name type="scientific">Bacillus carboniphilus</name>
    <dbReference type="NCBI Taxonomy" id="86663"/>
    <lineage>
        <taxon>Bacteria</taxon>
        <taxon>Bacillati</taxon>
        <taxon>Bacillota</taxon>
        <taxon>Bacilli</taxon>
        <taxon>Bacillales</taxon>
        <taxon>Bacillaceae</taxon>
        <taxon>Bacillus</taxon>
    </lineage>
</organism>
<accession>A0ABY9JVB6</accession>
<evidence type="ECO:0000259" key="3">
    <source>
        <dbReference type="Pfam" id="PF00881"/>
    </source>
</evidence>
<dbReference type="Proteomes" id="UP001197974">
    <property type="component" value="Chromosome"/>
</dbReference>
<evidence type="ECO:0000313" key="5">
    <source>
        <dbReference type="Proteomes" id="UP001197974"/>
    </source>
</evidence>
<sequence length="206" mass="23171">MEKTVQDFFAVINERTSIRNYDPTIEIEKSELTNILDDATKAPSAWNLQHWNFMVFHSDEAKKNLLPIAFNQEQIVDSSAVIAILGDLEANKNIDSVYTPLVKAGYVEKEIIDNLSKQINGAYLREQYPRDAAMSNASLAAMQLMLSAKARGWDTCAIGGFDPEKLMSEFNISDRFVPVMLISVGKALKPSHQSTRLEVEKVTTWK</sequence>
<dbReference type="PANTHER" id="PTHR43673:SF3">
    <property type="entry name" value="NAD(P)H NITROREDUCTASE YODC-RELATED"/>
    <property type="match status" value="1"/>
</dbReference>
<protein>
    <submittedName>
        <fullName evidence="4">Nitroreductase family protein</fullName>
    </submittedName>
</protein>
<keyword evidence="5" id="KW-1185">Reference proteome</keyword>
<dbReference type="InterPro" id="IPR029479">
    <property type="entry name" value="Nitroreductase"/>
</dbReference>
<name>A0ABY9JVB6_9BACI</name>
<evidence type="ECO:0000256" key="2">
    <source>
        <dbReference type="ARBA" id="ARBA00023002"/>
    </source>
</evidence>
<dbReference type="PANTHER" id="PTHR43673">
    <property type="entry name" value="NAD(P)H NITROREDUCTASE YDGI-RELATED"/>
    <property type="match status" value="1"/>
</dbReference>
<dbReference type="SUPFAM" id="SSF55469">
    <property type="entry name" value="FMN-dependent nitroreductase-like"/>
    <property type="match status" value="1"/>
</dbReference>
<keyword evidence="2" id="KW-0560">Oxidoreductase</keyword>
<dbReference type="RefSeq" id="WP_226539615.1">
    <property type="nucleotide sequence ID" value="NZ_CP129013.1"/>
</dbReference>
<proteinExistence type="inferred from homology"/>
<reference evidence="4 5" key="1">
    <citation type="submission" date="2023-06" db="EMBL/GenBank/DDBJ databases">
        <title>Five Gram-positive bacteria isolated from mangrove sediments in Shenzhen, Guangdong, China.</title>
        <authorList>
            <person name="Yu S."/>
            <person name="Zheng W."/>
            <person name="Huang Y."/>
        </authorList>
    </citation>
    <scope>NUCLEOTIDE SEQUENCE [LARGE SCALE GENOMIC DNA]</scope>
    <source>
        <strain evidence="4 5">SaN35-3</strain>
    </source>
</reference>
<dbReference type="InterPro" id="IPR000415">
    <property type="entry name" value="Nitroreductase-like"/>
</dbReference>
<evidence type="ECO:0000256" key="1">
    <source>
        <dbReference type="ARBA" id="ARBA00007118"/>
    </source>
</evidence>